<dbReference type="InterPro" id="IPR040397">
    <property type="entry name" value="SWAP"/>
</dbReference>
<feature type="domain" description="Suppressor of white apricot N-terminal" evidence="5">
    <location>
        <begin position="92"/>
        <end position="239"/>
    </location>
</feature>
<feature type="region of interest" description="Disordered" evidence="3">
    <location>
        <begin position="219"/>
        <end position="270"/>
    </location>
</feature>
<keyword evidence="4" id="KW-0732">Signal</keyword>
<dbReference type="PANTHER" id="PTHR13161">
    <property type="entry name" value="SPLICING FACTOR SUPPRESSOR OF WHITE APRICOT"/>
    <property type="match status" value="1"/>
</dbReference>
<dbReference type="SMART" id="SM01141">
    <property type="entry name" value="DRY_EERY"/>
    <property type="match status" value="1"/>
</dbReference>
<feature type="chain" id="PRO_5042210754" description="Suppressor of white apricot N-terminal domain-containing protein" evidence="4">
    <location>
        <begin position="28"/>
        <end position="316"/>
    </location>
</feature>
<feature type="signal peptide" evidence="4">
    <location>
        <begin position="1"/>
        <end position="27"/>
    </location>
</feature>
<sequence length="316" mass="36334">GCFGEVLHVTLTWHLVISHSLSNPSLACHPNMAVTTVSWLRRRQSWLRLHTYIRLKEDHPSFSTRTNPSLPLPSSVDRPSLSSATKPSRCCLDLLISGVACFLWIDRTDGEGWRMAGPNLQPALHPWFRDVKSEPYKEMRLKLGQRCYQISCKQRPLRLDFIRDPDSRRFRVIEKTKEEEELEEFVSFELNDEEGLHHVNQEMEAKTAALLGLDRSKSAQAPANKGSYSQVGLSYDGDVTDENQDSDDDEDDDDDMDEEDFNSDDSNDEGMDIIAKEFGVKRYRWLVYMDKKTKEEESRQKEIVKGDPAIVCINTF</sequence>
<reference evidence="6" key="1">
    <citation type="submission" date="2022-06" db="EMBL/GenBank/DDBJ databases">
        <title>Uncovering the hologenomic basis of an extraordinary plant invasion.</title>
        <authorList>
            <person name="Bieker V.C."/>
            <person name="Martin M.D."/>
            <person name="Gilbert T."/>
            <person name="Hodgins K."/>
            <person name="Battlay P."/>
            <person name="Petersen B."/>
            <person name="Wilson J."/>
        </authorList>
    </citation>
    <scope>NUCLEOTIDE SEQUENCE</scope>
    <source>
        <strain evidence="6">AA19_3_7</strain>
        <tissue evidence="6">Leaf</tissue>
    </source>
</reference>
<evidence type="ECO:0000259" key="5">
    <source>
        <dbReference type="SMART" id="SM01141"/>
    </source>
</evidence>
<dbReference type="PANTHER" id="PTHR13161:SF4">
    <property type="entry name" value="CLK4-ASSOCIATING SERINE_ARGININE RICH PROTEIN"/>
    <property type="match status" value="1"/>
</dbReference>
<dbReference type="EMBL" id="JAMZMK010005730">
    <property type="protein sequence ID" value="KAI7752194.1"/>
    <property type="molecule type" value="Genomic_DNA"/>
</dbReference>
<evidence type="ECO:0000256" key="1">
    <source>
        <dbReference type="ARBA" id="ARBA00022664"/>
    </source>
</evidence>
<dbReference type="InterPro" id="IPR019147">
    <property type="entry name" value="SWAP_N_domain"/>
</dbReference>
<name>A0AAD5D3Q5_AMBAR</name>
<evidence type="ECO:0000256" key="2">
    <source>
        <dbReference type="ARBA" id="ARBA00023187"/>
    </source>
</evidence>
<comment type="caution">
    <text evidence="6">The sequence shown here is derived from an EMBL/GenBank/DDBJ whole genome shotgun (WGS) entry which is preliminary data.</text>
</comment>
<feature type="compositionally biased region" description="Polar residues" evidence="3">
    <location>
        <begin position="219"/>
        <end position="232"/>
    </location>
</feature>
<dbReference type="GO" id="GO:0006397">
    <property type="term" value="P:mRNA processing"/>
    <property type="evidence" value="ECO:0007669"/>
    <property type="project" value="UniProtKB-KW"/>
</dbReference>
<feature type="compositionally biased region" description="Acidic residues" evidence="3">
    <location>
        <begin position="238"/>
        <end position="270"/>
    </location>
</feature>
<evidence type="ECO:0000313" key="6">
    <source>
        <dbReference type="EMBL" id="KAI7752194.1"/>
    </source>
</evidence>
<evidence type="ECO:0000313" key="7">
    <source>
        <dbReference type="Proteomes" id="UP001206925"/>
    </source>
</evidence>
<proteinExistence type="predicted"/>
<keyword evidence="1" id="KW-0507">mRNA processing</keyword>
<evidence type="ECO:0000256" key="3">
    <source>
        <dbReference type="SAM" id="MobiDB-lite"/>
    </source>
</evidence>
<dbReference type="Proteomes" id="UP001206925">
    <property type="component" value="Unassembled WGS sequence"/>
</dbReference>
<keyword evidence="7" id="KW-1185">Reference proteome</keyword>
<protein>
    <recommendedName>
        <fullName evidence="5">Suppressor of white apricot N-terminal domain-containing protein</fullName>
    </recommendedName>
</protein>
<accession>A0AAD5D3Q5</accession>
<dbReference type="AlphaFoldDB" id="A0AAD5D3Q5"/>
<keyword evidence="2" id="KW-0508">mRNA splicing</keyword>
<feature type="region of interest" description="Disordered" evidence="3">
    <location>
        <begin position="60"/>
        <end position="86"/>
    </location>
</feature>
<organism evidence="6 7">
    <name type="scientific">Ambrosia artemisiifolia</name>
    <name type="common">Common ragweed</name>
    <dbReference type="NCBI Taxonomy" id="4212"/>
    <lineage>
        <taxon>Eukaryota</taxon>
        <taxon>Viridiplantae</taxon>
        <taxon>Streptophyta</taxon>
        <taxon>Embryophyta</taxon>
        <taxon>Tracheophyta</taxon>
        <taxon>Spermatophyta</taxon>
        <taxon>Magnoliopsida</taxon>
        <taxon>eudicotyledons</taxon>
        <taxon>Gunneridae</taxon>
        <taxon>Pentapetalae</taxon>
        <taxon>asterids</taxon>
        <taxon>campanulids</taxon>
        <taxon>Asterales</taxon>
        <taxon>Asteraceae</taxon>
        <taxon>Asteroideae</taxon>
        <taxon>Heliantheae alliance</taxon>
        <taxon>Heliantheae</taxon>
        <taxon>Ambrosia</taxon>
    </lineage>
</organism>
<evidence type="ECO:0000256" key="4">
    <source>
        <dbReference type="SAM" id="SignalP"/>
    </source>
</evidence>
<gene>
    <name evidence="6" type="ORF">M8C21_008066</name>
</gene>
<feature type="non-terminal residue" evidence="6">
    <location>
        <position position="316"/>
    </location>
</feature>
<dbReference type="GO" id="GO:0008380">
    <property type="term" value="P:RNA splicing"/>
    <property type="evidence" value="ECO:0007669"/>
    <property type="project" value="UniProtKB-KW"/>
</dbReference>